<dbReference type="InterPro" id="IPR041129">
    <property type="entry name" value="CdiI_2"/>
</dbReference>
<feature type="domain" description="CdiI immunity protein" evidence="1">
    <location>
        <begin position="24"/>
        <end position="113"/>
    </location>
</feature>
<gene>
    <name evidence="2" type="ORF">NCTC9419_05267</name>
</gene>
<evidence type="ECO:0000313" key="2">
    <source>
        <dbReference type="EMBL" id="VEA73632.1"/>
    </source>
</evidence>
<dbReference type="AlphaFoldDB" id="A0A447QUA1"/>
<protein>
    <recommendedName>
        <fullName evidence="1">CdiI immunity protein domain-containing protein</fullName>
    </recommendedName>
</protein>
<proteinExistence type="predicted"/>
<sequence>MESPISYSLHFPIFEVTMRFNGDFSELNHLISLYFGQDYDLFTDAETVEGVIDGFLEQSGYQVIGDILEEAREFQATYAERLSEEMAIQFSSDFVPECWGSSAQEFFTLIQQKAEKKLADLKCSERLQRSPH</sequence>
<dbReference type="Pfam" id="PF18593">
    <property type="entry name" value="CdiI_2"/>
    <property type="match status" value="1"/>
</dbReference>
<evidence type="ECO:0000313" key="3">
    <source>
        <dbReference type="Proteomes" id="UP000271603"/>
    </source>
</evidence>
<dbReference type="EMBL" id="LR134155">
    <property type="protein sequence ID" value="VEA73632.1"/>
    <property type="molecule type" value="Genomic_DNA"/>
</dbReference>
<accession>A0A447QUA1</accession>
<dbReference type="Proteomes" id="UP000271603">
    <property type="component" value="Chromosome"/>
</dbReference>
<reference evidence="2 3" key="1">
    <citation type="submission" date="2018-12" db="EMBL/GenBank/DDBJ databases">
        <authorList>
            <consortium name="Pathogen Informatics"/>
        </authorList>
    </citation>
    <scope>NUCLEOTIDE SEQUENCE [LARGE SCALE GENOMIC DNA]</scope>
    <source>
        <strain evidence="2 3">NCTC9419</strain>
    </source>
</reference>
<name>A0A447QUA1_SERRU</name>
<evidence type="ECO:0000259" key="1">
    <source>
        <dbReference type="Pfam" id="PF18593"/>
    </source>
</evidence>
<organism evidence="2 3">
    <name type="scientific">Serratia rubidaea</name>
    <name type="common">Serratia marinorubra</name>
    <dbReference type="NCBI Taxonomy" id="61652"/>
    <lineage>
        <taxon>Bacteria</taxon>
        <taxon>Pseudomonadati</taxon>
        <taxon>Pseudomonadota</taxon>
        <taxon>Gammaproteobacteria</taxon>
        <taxon>Enterobacterales</taxon>
        <taxon>Yersiniaceae</taxon>
        <taxon>Serratia</taxon>
    </lineage>
</organism>